<evidence type="ECO:0000313" key="12">
    <source>
        <dbReference type="Proteomes" id="UP000085678"/>
    </source>
</evidence>
<feature type="compositionally biased region" description="Polar residues" evidence="10">
    <location>
        <begin position="89"/>
        <end position="99"/>
    </location>
</feature>
<sequence length="496" mass="56514">MVSRTVGNARECLLSIVAVCAIVILYFTFSIINDNSLNLNMAKDVGASLRGIKEQVNLKGVEISSPFKTTPDAPDQDNLQKEHAAAKSIISSAETSTNRQTKEVPTSAVLKTSESPPKQASVNELVKTVTASSSLVHHAKSCAIRDKKFAHHKKQDIHPVSRHHRTCKPNKHVMFLKTHKTGSTTVSNIILRFAYANDLHVALPAVDDTHLDSCDGDINVIMTMKQQRHAPIPGCFLWDQHDQRVQYDVIAHHWRYDGKIARASMPDDAFYVTIIREPFSRFKSHFSYSNFARKLNIQTSSDPMLLFLRSVLNEKSAPQSIDKANLRSIGYILRNNMMLDLGFKLHAEDDIGSGIDYIKTLDSDFNLVLLTEEINAGIVMLRRRLCWDIKDIIYLKLNAQATYKFPIREKTLDDLAKLHATWGTLDYQLYQHFRAKFEAEKKRQDKDFWAELAYYEKLLLQIRDYCNVELNGTNSTDFLARPNNVFLVRPNNWTSM</sequence>
<evidence type="ECO:0000256" key="5">
    <source>
        <dbReference type="ARBA" id="ARBA00022968"/>
    </source>
</evidence>
<dbReference type="RefSeq" id="XP_023931042.1">
    <property type="nucleotide sequence ID" value="XM_024075274.1"/>
</dbReference>
<evidence type="ECO:0000256" key="8">
    <source>
        <dbReference type="ARBA" id="ARBA00023136"/>
    </source>
</evidence>
<comment type="similarity">
    <text evidence="2">Belongs to the galactose-3-O-sulfotransferase family.</text>
</comment>
<evidence type="ECO:0000256" key="1">
    <source>
        <dbReference type="ARBA" id="ARBA00004323"/>
    </source>
</evidence>
<evidence type="ECO:0000313" key="13">
    <source>
        <dbReference type="RefSeq" id="XP_023931042.1"/>
    </source>
</evidence>
<dbReference type="GO" id="GO:0001733">
    <property type="term" value="F:galactosylceramide sulfotransferase activity"/>
    <property type="evidence" value="ECO:0007669"/>
    <property type="project" value="InterPro"/>
</dbReference>
<dbReference type="OrthoDB" id="514299at2759"/>
<dbReference type="PANTHER" id="PTHR14647">
    <property type="entry name" value="GALACTOSE-3-O-SULFOTRANSFERASE"/>
    <property type="match status" value="1"/>
</dbReference>
<comment type="subcellular location">
    <subcellularLocation>
        <location evidence="1">Golgi apparatus membrane</location>
        <topology evidence="1">Single-pass type II membrane protein</topology>
    </subcellularLocation>
</comment>
<evidence type="ECO:0000256" key="7">
    <source>
        <dbReference type="ARBA" id="ARBA00023034"/>
    </source>
</evidence>
<dbReference type="InterPro" id="IPR009729">
    <property type="entry name" value="Gal-3-0_sulfotransfrase"/>
</dbReference>
<dbReference type="InParanoid" id="A0A2R2MLV6"/>
<keyword evidence="9" id="KW-0325">Glycoprotein</keyword>
<gene>
    <name evidence="13" type="primary">LOC106179917</name>
</gene>
<dbReference type="GeneID" id="106179917"/>
<dbReference type="Pfam" id="PF06990">
    <property type="entry name" value="Gal-3-0_sulfotr"/>
    <property type="match status" value="1"/>
</dbReference>
<reference evidence="13" key="1">
    <citation type="submission" date="2025-08" db="UniProtKB">
        <authorList>
            <consortium name="RefSeq"/>
        </authorList>
    </citation>
    <scope>IDENTIFICATION</scope>
    <source>
        <tissue evidence="13">Gonads</tissue>
    </source>
</reference>
<feature type="transmembrane region" description="Helical" evidence="11">
    <location>
        <begin position="12"/>
        <end position="32"/>
    </location>
</feature>
<evidence type="ECO:0000256" key="2">
    <source>
        <dbReference type="ARBA" id="ARBA00008124"/>
    </source>
</evidence>
<dbReference type="Proteomes" id="UP000085678">
    <property type="component" value="Unplaced"/>
</dbReference>
<keyword evidence="7" id="KW-0333">Golgi apparatus</keyword>
<dbReference type="GO" id="GO:0000139">
    <property type="term" value="C:Golgi membrane"/>
    <property type="evidence" value="ECO:0007669"/>
    <property type="project" value="UniProtKB-SubCell"/>
</dbReference>
<name>A0A2R2MLV6_LINAN</name>
<keyword evidence="12" id="KW-1185">Reference proteome</keyword>
<evidence type="ECO:0000256" key="3">
    <source>
        <dbReference type="ARBA" id="ARBA00022679"/>
    </source>
</evidence>
<keyword evidence="8 11" id="KW-0472">Membrane</keyword>
<feature type="region of interest" description="Disordered" evidence="10">
    <location>
        <begin position="64"/>
        <end position="116"/>
    </location>
</feature>
<dbReference type="Gene3D" id="3.40.50.300">
    <property type="entry name" value="P-loop containing nucleotide triphosphate hydrolases"/>
    <property type="match status" value="1"/>
</dbReference>
<keyword evidence="4 11" id="KW-0812">Transmembrane</keyword>
<evidence type="ECO:0000256" key="6">
    <source>
        <dbReference type="ARBA" id="ARBA00022989"/>
    </source>
</evidence>
<accession>A0A2R2MLV6</accession>
<keyword evidence="3" id="KW-0808">Transferase</keyword>
<evidence type="ECO:0000256" key="10">
    <source>
        <dbReference type="SAM" id="MobiDB-lite"/>
    </source>
</evidence>
<keyword evidence="5" id="KW-0735">Signal-anchor</keyword>
<dbReference type="AlphaFoldDB" id="A0A2R2MLV6"/>
<dbReference type="SUPFAM" id="SSF52540">
    <property type="entry name" value="P-loop containing nucleoside triphosphate hydrolases"/>
    <property type="match status" value="1"/>
</dbReference>
<evidence type="ECO:0000256" key="9">
    <source>
        <dbReference type="ARBA" id="ARBA00023180"/>
    </source>
</evidence>
<dbReference type="InterPro" id="IPR027417">
    <property type="entry name" value="P-loop_NTPase"/>
</dbReference>
<keyword evidence="6 11" id="KW-1133">Transmembrane helix</keyword>
<dbReference type="PANTHER" id="PTHR14647:SF87">
    <property type="entry name" value="PUTATIVE-RELATED"/>
    <property type="match status" value="1"/>
</dbReference>
<evidence type="ECO:0000256" key="4">
    <source>
        <dbReference type="ARBA" id="ARBA00022692"/>
    </source>
</evidence>
<dbReference type="GO" id="GO:0009247">
    <property type="term" value="P:glycolipid biosynthetic process"/>
    <property type="evidence" value="ECO:0007669"/>
    <property type="project" value="InterPro"/>
</dbReference>
<evidence type="ECO:0000256" key="11">
    <source>
        <dbReference type="SAM" id="Phobius"/>
    </source>
</evidence>
<proteinExistence type="inferred from homology"/>
<protein>
    <submittedName>
        <fullName evidence="13">Galactose-3-O-sulfotransferase 2-like</fullName>
    </submittedName>
</protein>
<dbReference type="STRING" id="7574.A0A2R2MLV6"/>
<organism evidence="12 13">
    <name type="scientific">Lingula anatina</name>
    <name type="common">Brachiopod</name>
    <name type="synonym">Lingula unguis</name>
    <dbReference type="NCBI Taxonomy" id="7574"/>
    <lineage>
        <taxon>Eukaryota</taxon>
        <taxon>Metazoa</taxon>
        <taxon>Spiralia</taxon>
        <taxon>Lophotrochozoa</taxon>
        <taxon>Brachiopoda</taxon>
        <taxon>Linguliformea</taxon>
        <taxon>Lingulata</taxon>
        <taxon>Lingulida</taxon>
        <taxon>Linguloidea</taxon>
        <taxon>Lingulidae</taxon>
        <taxon>Lingula</taxon>
    </lineage>
</organism>
<dbReference type="KEGG" id="lak:106179917"/>